<protein>
    <submittedName>
        <fullName evidence="1">Uncharacterized protein</fullName>
    </submittedName>
</protein>
<proteinExistence type="predicted"/>
<keyword evidence="2" id="KW-1185">Reference proteome</keyword>
<accession>A0ACC2T0X1</accession>
<evidence type="ECO:0000313" key="1">
    <source>
        <dbReference type="EMBL" id="KAJ9068266.1"/>
    </source>
</evidence>
<evidence type="ECO:0000313" key="2">
    <source>
        <dbReference type="Proteomes" id="UP001165960"/>
    </source>
</evidence>
<dbReference type="Proteomes" id="UP001165960">
    <property type="component" value="Unassembled WGS sequence"/>
</dbReference>
<comment type="caution">
    <text evidence="1">The sequence shown here is derived from an EMBL/GenBank/DDBJ whole genome shotgun (WGS) entry which is preliminary data.</text>
</comment>
<gene>
    <name evidence="1" type="ORF">DSO57_1030423</name>
</gene>
<name>A0ACC2T0X1_9FUNG</name>
<sequence length="122" mass="14002">MKPSKVQLATIFTILEESVHQLWTLQPPVESEVEFSYGIHVLNSNSQDSSSRSDNTGIDPNHKPLFKKGFNPKTSTITFFLALYEIEMCMLMMGIKKITFYIFFILHAMSGMTIWTYLNSKV</sequence>
<organism evidence="1 2">
    <name type="scientific">Entomophthora muscae</name>
    <dbReference type="NCBI Taxonomy" id="34485"/>
    <lineage>
        <taxon>Eukaryota</taxon>
        <taxon>Fungi</taxon>
        <taxon>Fungi incertae sedis</taxon>
        <taxon>Zoopagomycota</taxon>
        <taxon>Entomophthoromycotina</taxon>
        <taxon>Entomophthoromycetes</taxon>
        <taxon>Entomophthorales</taxon>
        <taxon>Entomophthoraceae</taxon>
        <taxon>Entomophthora</taxon>
    </lineage>
</organism>
<dbReference type="EMBL" id="QTSX02003759">
    <property type="protein sequence ID" value="KAJ9068266.1"/>
    <property type="molecule type" value="Genomic_DNA"/>
</dbReference>
<reference evidence="1" key="1">
    <citation type="submission" date="2022-04" db="EMBL/GenBank/DDBJ databases">
        <title>Genome of the entomopathogenic fungus Entomophthora muscae.</title>
        <authorList>
            <person name="Elya C."/>
            <person name="Lovett B.R."/>
            <person name="Lee E."/>
            <person name="Macias A.M."/>
            <person name="Hajek A.E."/>
            <person name="De Bivort B.L."/>
            <person name="Kasson M.T."/>
            <person name="De Fine Licht H.H."/>
            <person name="Stajich J.E."/>
        </authorList>
    </citation>
    <scope>NUCLEOTIDE SEQUENCE</scope>
    <source>
        <strain evidence="1">Berkeley</strain>
    </source>
</reference>